<dbReference type="AlphaFoldDB" id="A0A0E2DAN8"/>
<comment type="caution">
    <text evidence="1">The sequence shown here is derived from an EMBL/GenBank/DDBJ whole genome shotgun (WGS) entry which is preliminary data.</text>
</comment>
<sequence length="101" mass="12104">METKEKHTSQTTQEKKKNRSQLELLLLKYNWNEIPNTSVFHHFNLPKIEITIKNENEAHFCVKNVPYYILKDPDTIEQVLNHIDSSWIKKQNLKPFLQTIK</sequence>
<evidence type="ECO:0000313" key="1">
    <source>
        <dbReference type="EMBL" id="EKR56503.1"/>
    </source>
</evidence>
<dbReference type="RefSeq" id="WP_000448219.1">
    <property type="nucleotide sequence ID" value="NZ_AHNR02000014.1"/>
</dbReference>
<organism evidence="1 2">
    <name type="scientific">Leptospira interrogans str. UI 12758</name>
    <dbReference type="NCBI Taxonomy" id="1049938"/>
    <lineage>
        <taxon>Bacteria</taxon>
        <taxon>Pseudomonadati</taxon>
        <taxon>Spirochaetota</taxon>
        <taxon>Spirochaetia</taxon>
        <taxon>Leptospirales</taxon>
        <taxon>Leptospiraceae</taxon>
        <taxon>Leptospira</taxon>
    </lineage>
</organism>
<gene>
    <name evidence="1" type="ORF">LEP1GSC105_4235</name>
</gene>
<evidence type="ECO:0000313" key="2">
    <source>
        <dbReference type="Proteomes" id="UP000001340"/>
    </source>
</evidence>
<proteinExistence type="predicted"/>
<reference evidence="1 2" key="1">
    <citation type="submission" date="2012-10" db="EMBL/GenBank/DDBJ databases">
        <authorList>
            <person name="Harkins D.M."/>
            <person name="Durkin A.S."/>
            <person name="Brinkac L.M."/>
            <person name="Haft D.H."/>
            <person name="Selengut J.D."/>
            <person name="Sanka R."/>
            <person name="DePew J."/>
            <person name="Purushe J."/>
            <person name="Chanthongthip A."/>
            <person name="Lattana O."/>
            <person name="Phetsouvanh R."/>
            <person name="Newton P.N."/>
            <person name="Vinetz J.M."/>
            <person name="Sutton G.G."/>
            <person name="Nierman W.C."/>
            <person name="Fouts D.E."/>
        </authorList>
    </citation>
    <scope>NUCLEOTIDE SEQUENCE [LARGE SCALE GENOMIC DNA]</scope>
    <source>
        <strain evidence="1 2">UI 12758</strain>
    </source>
</reference>
<dbReference type="EMBL" id="AHNR02000014">
    <property type="protein sequence ID" value="EKR56503.1"/>
    <property type="molecule type" value="Genomic_DNA"/>
</dbReference>
<accession>A0A0E2DAN8</accession>
<name>A0A0E2DAN8_LEPIR</name>
<protein>
    <submittedName>
        <fullName evidence="1">Uncharacterized protein</fullName>
    </submittedName>
</protein>
<dbReference type="Proteomes" id="UP000001340">
    <property type="component" value="Unassembled WGS sequence"/>
</dbReference>